<evidence type="ECO:0000313" key="3">
    <source>
        <dbReference type="Proteomes" id="UP000053904"/>
    </source>
</evidence>
<dbReference type="AlphaFoldDB" id="A0A117M0B5"/>
<dbReference type="Proteomes" id="UP000053904">
    <property type="component" value="Unassembled WGS sequence"/>
</dbReference>
<keyword evidence="1" id="KW-1133">Transmembrane helix</keyword>
<evidence type="ECO:0000256" key="1">
    <source>
        <dbReference type="SAM" id="Phobius"/>
    </source>
</evidence>
<proteinExistence type="predicted"/>
<protein>
    <submittedName>
        <fullName evidence="2">Uncharacterized protein</fullName>
    </submittedName>
</protein>
<evidence type="ECO:0000313" key="2">
    <source>
        <dbReference type="EMBL" id="KUK77379.1"/>
    </source>
</evidence>
<organism evidence="2 3">
    <name type="scientific">candidate division WS6 bacterium 34_10</name>
    <dbReference type="NCBI Taxonomy" id="1641389"/>
    <lineage>
        <taxon>Bacteria</taxon>
        <taxon>Candidatus Dojkabacteria</taxon>
    </lineage>
</organism>
<gene>
    <name evidence="2" type="ORF">XD93_0358</name>
</gene>
<feature type="transmembrane region" description="Helical" evidence="1">
    <location>
        <begin position="7"/>
        <end position="29"/>
    </location>
</feature>
<feature type="transmembrane region" description="Helical" evidence="1">
    <location>
        <begin position="49"/>
        <end position="70"/>
    </location>
</feature>
<keyword evidence="1" id="KW-0812">Transmembrane</keyword>
<accession>A0A117M0B5</accession>
<name>A0A117M0B5_9BACT</name>
<sequence>MKKSTKGLILFIILFMFIFFLTPLLISIPTNTSYFALLLTSLALSPITIPGHLFATLFSFLGVLSFLSYIELNKAKHAYKNARNRKDFIKDGEIVCFEGTIQPKEGWTPLTSPISQDPCVLYCYGNKQVGGGSAQIPTVIKPSGDTIPLNGLLSGTYVVHKEFNPRKTDLSHLFSFMALKRDNSITERDIQTAPYFYDISPYTDRRDTFSSHKVIGSFSEETFKKNIFTEIYIPVDTYGWALGKWNDKNEELLPLKFTNSIFVIEKDYKKPFLKYIQKYRRNYIVGAISLFILSLMATIFPILFSTLYG</sequence>
<reference evidence="3" key="1">
    <citation type="journal article" date="2015" name="MBio">
        <title>Genome-Resolved Metagenomic Analysis Reveals Roles for Candidate Phyla and Other Microbial Community Members in Biogeochemical Transformations in Oil Reservoirs.</title>
        <authorList>
            <person name="Hu P."/>
            <person name="Tom L."/>
            <person name="Singh A."/>
            <person name="Thomas B.C."/>
            <person name="Baker B.J."/>
            <person name="Piceno Y.M."/>
            <person name="Andersen G.L."/>
            <person name="Banfield J.F."/>
        </authorList>
    </citation>
    <scope>NUCLEOTIDE SEQUENCE [LARGE SCALE GENOMIC DNA]</scope>
</reference>
<feature type="transmembrane region" description="Helical" evidence="1">
    <location>
        <begin position="283"/>
        <end position="304"/>
    </location>
</feature>
<dbReference type="EMBL" id="LGGO01000038">
    <property type="protein sequence ID" value="KUK77379.1"/>
    <property type="molecule type" value="Genomic_DNA"/>
</dbReference>
<keyword evidence="1" id="KW-0472">Membrane</keyword>
<comment type="caution">
    <text evidence="2">The sequence shown here is derived from an EMBL/GenBank/DDBJ whole genome shotgun (WGS) entry which is preliminary data.</text>
</comment>